<keyword evidence="5 7" id="KW-1133">Transmembrane helix</keyword>
<keyword evidence="2 7" id="KW-0813">Transport</keyword>
<keyword evidence="10" id="KW-1185">Reference proteome</keyword>
<organism evidence="9 10">
    <name type="scientific">Herbaspirillum hiltneri N3</name>
    <dbReference type="NCBI Taxonomy" id="1262470"/>
    <lineage>
        <taxon>Bacteria</taxon>
        <taxon>Pseudomonadati</taxon>
        <taxon>Pseudomonadota</taxon>
        <taxon>Betaproteobacteria</taxon>
        <taxon>Burkholderiales</taxon>
        <taxon>Oxalobacteraceae</taxon>
        <taxon>Herbaspirillum</taxon>
    </lineage>
</organism>
<dbReference type="PANTHER" id="PTHR43386">
    <property type="entry name" value="OLIGOPEPTIDE TRANSPORT SYSTEM PERMEASE PROTEIN APPC"/>
    <property type="match status" value="1"/>
</dbReference>
<evidence type="ECO:0000256" key="6">
    <source>
        <dbReference type="ARBA" id="ARBA00023136"/>
    </source>
</evidence>
<evidence type="ECO:0000313" key="9">
    <source>
        <dbReference type="EMBL" id="AKZ63662.1"/>
    </source>
</evidence>
<dbReference type="SUPFAM" id="SSF161098">
    <property type="entry name" value="MetI-like"/>
    <property type="match status" value="1"/>
</dbReference>
<evidence type="ECO:0000256" key="3">
    <source>
        <dbReference type="ARBA" id="ARBA00022475"/>
    </source>
</evidence>
<feature type="transmembrane region" description="Helical" evidence="7">
    <location>
        <begin position="199"/>
        <end position="219"/>
    </location>
</feature>
<evidence type="ECO:0000313" key="10">
    <source>
        <dbReference type="Proteomes" id="UP000063429"/>
    </source>
</evidence>
<dbReference type="Pfam" id="PF00528">
    <property type="entry name" value="BPD_transp_1"/>
    <property type="match status" value="1"/>
</dbReference>
<dbReference type="Proteomes" id="UP000063429">
    <property type="component" value="Chromosome"/>
</dbReference>
<dbReference type="PROSITE" id="PS50928">
    <property type="entry name" value="ABC_TM1"/>
    <property type="match status" value="1"/>
</dbReference>
<dbReference type="PANTHER" id="PTHR43386:SF1">
    <property type="entry name" value="D,D-DIPEPTIDE TRANSPORT SYSTEM PERMEASE PROTEIN DDPC-RELATED"/>
    <property type="match status" value="1"/>
</dbReference>
<keyword evidence="4 7" id="KW-0812">Transmembrane</keyword>
<dbReference type="InterPro" id="IPR000515">
    <property type="entry name" value="MetI-like"/>
</dbReference>
<dbReference type="Pfam" id="PF12911">
    <property type="entry name" value="OppC_N"/>
    <property type="match status" value="1"/>
</dbReference>
<feature type="domain" description="ABC transmembrane type-1" evidence="8">
    <location>
        <begin position="74"/>
        <end position="262"/>
    </location>
</feature>
<evidence type="ECO:0000259" key="8">
    <source>
        <dbReference type="PROSITE" id="PS50928"/>
    </source>
</evidence>
<dbReference type="CDD" id="cd06261">
    <property type="entry name" value="TM_PBP2"/>
    <property type="match status" value="1"/>
</dbReference>
<keyword evidence="3" id="KW-1003">Cell membrane</keyword>
<gene>
    <name evidence="9" type="ORF">F506_14175</name>
</gene>
<proteinExistence type="inferred from homology"/>
<sequence length="277" mass="29786">MFAFLSKFMRRKLVMFGVFTLVALTLLAIIVPLTSPYDPSALDIMARLQAPSGAHWFGTDEFGRDIFTRVLTGGRYSLTIGALVVVVALAAGVLMGLCAGFFKRLDAPIMRVVDAMMSFPDILLAIALVAILGSSLINVVLALAIVYTPRVARIVRASTLVVRELLFVEAARALGVSTTRIVFFHVLGNILSPILVQGTFIFAYAILAEAGLSFLGVGVPPELPTWGTMISSGQAYAEQAIWLVVFPGIAIVLSALSLQMVGDGLRDMLDPRLRKSL</sequence>
<dbReference type="InterPro" id="IPR035906">
    <property type="entry name" value="MetI-like_sf"/>
</dbReference>
<evidence type="ECO:0000256" key="1">
    <source>
        <dbReference type="ARBA" id="ARBA00004651"/>
    </source>
</evidence>
<reference evidence="10" key="1">
    <citation type="journal article" date="2015" name="Genome Announc.">
        <title>Complete Genome Sequence of Herbaspirillum hiltneri N3 (DSM 17495), Isolated from Surface-Sterilized Wheat Roots.</title>
        <authorList>
            <person name="Guizelini D."/>
            <person name="Saizaki P.M."/>
            <person name="Coimbra N.A."/>
            <person name="Weiss V.A."/>
            <person name="Faoro H."/>
            <person name="Sfeir M.Z."/>
            <person name="Baura V.A."/>
            <person name="Monteiro R.A."/>
            <person name="Chubatsu L.S."/>
            <person name="Souza E.M."/>
            <person name="Cruz L.M."/>
            <person name="Pedrosa F.O."/>
            <person name="Raittz R.T."/>
            <person name="Marchaukoski J.N."/>
            <person name="Steffens M.B."/>
        </authorList>
    </citation>
    <scope>NUCLEOTIDE SEQUENCE [LARGE SCALE GENOMIC DNA]</scope>
    <source>
        <strain evidence="10">N3</strain>
    </source>
</reference>
<evidence type="ECO:0000256" key="7">
    <source>
        <dbReference type="RuleBase" id="RU363032"/>
    </source>
</evidence>
<comment type="subcellular location">
    <subcellularLocation>
        <location evidence="1 7">Cell membrane</location>
        <topology evidence="1 7">Multi-pass membrane protein</topology>
    </subcellularLocation>
</comment>
<accession>A0ABM5V253</accession>
<feature type="transmembrane region" description="Helical" evidence="7">
    <location>
        <begin position="78"/>
        <end position="102"/>
    </location>
</feature>
<comment type="similarity">
    <text evidence="7">Belongs to the binding-protein-dependent transport system permease family.</text>
</comment>
<name>A0ABM5V253_9BURK</name>
<dbReference type="InterPro" id="IPR025966">
    <property type="entry name" value="OppC_N"/>
</dbReference>
<dbReference type="EMBL" id="CP011409">
    <property type="protein sequence ID" value="AKZ63662.1"/>
    <property type="molecule type" value="Genomic_DNA"/>
</dbReference>
<dbReference type="RefSeq" id="WP_053198429.1">
    <property type="nucleotide sequence ID" value="NZ_CP011409.1"/>
</dbReference>
<dbReference type="InterPro" id="IPR050366">
    <property type="entry name" value="BP-dependent_transpt_permease"/>
</dbReference>
<evidence type="ECO:0000256" key="5">
    <source>
        <dbReference type="ARBA" id="ARBA00022989"/>
    </source>
</evidence>
<evidence type="ECO:0000256" key="4">
    <source>
        <dbReference type="ARBA" id="ARBA00022692"/>
    </source>
</evidence>
<feature type="transmembrane region" description="Helical" evidence="7">
    <location>
        <begin position="239"/>
        <end position="258"/>
    </location>
</feature>
<keyword evidence="6 7" id="KW-0472">Membrane</keyword>
<evidence type="ECO:0000256" key="2">
    <source>
        <dbReference type="ARBA" id="ARBA00022448"/>
    </source>
</evidence>
<feature type="transmembrane region" description="Helical" evidence="7">
    <location>
        <begin position="122"/>
        <end position="146"/>
    </location>
</feature>
<dbReference type="Gene3D" id="1.10.3720.10">
    <property type="entry name" value="MetI-like"/>
    <property type="match status" value="1"/>
</dbReference>
<protein>
    <submittedName>
        <fullName evidence="9">Peptide ABC transporter permease</fullName>
    </submittedName>
</protein>